<protein>
    <submittedName>
        <fullName evidence="2">Uncharacterized protein</fullName>
    </submittedName>
</protein>
<organism evidence="2 3">
    <name type="scientific">Acropora cervicornis</name>
    <name type="common">Staghorn coral</name>
    <dbReference type="NCBI Taxonomy" id="6130"/>
    <lineage>
        <taxon>Eukaryota</taxon>
        <taxon>Metazoa</taxon>
        <taxon>Cnidaria</taxon>
        <taxon>Anthozoa</taxon>
        <taxon>Hexacorallia</taxon>
        <taxon>Scleractinia</taxon>
        <taxon>Astrocoeniina</taxon>
        <taxon>Acroporidae</taxon>
        <taxon>Acropora</taxon>
    </lineage>
</organism>
<reference evidence="2" key="2">
    <citation type="journal article" date="2023" name="Science">
        <title>Genomic signatures of disease resistance in endangered staghorn corals.</title>
        <authorList>
            <person name="Vollmer S.V."/>
            <person name="Selwyn J.D."/>
            <person name="Despard B.A."/>
            <person name="Roesel C.L."/>
        </authorList>
    </citation>
    <scope>NUCLEOTIDE SEQUENCE</scope>
    <source>
        <strain evidence="2">K2</strain>
    </source>
</reference>
<feature type="region of interest" description="Disordered" evidence="1">
    <location>
        <begin position="100"/>
        <end position="125"/>
    </location>
</feature>
<evidence type="ECO:0000313" key="3">
    <source>
        <dbReference type="Proteomes" id="UP001249851"/>
    </source>
</evidence>
<comment type="caution">
    <text evidence="2">The sequence shown here is derived from an EMBL/GenBank/DDBJ whole genome shotgun (WGS) entry which is preliminary data.</text>
</comment>
<evidence type="ECO:0000313" key="2">
    <source>
        <dbReference type="EMBL" id="KAK2553076.1"/>
    </source>
</evidence>
<dbReference type="EMBL" id="JARQWQ010000080">
    <property type="protein sequence ID" value="KAK2553076.1"/>
    <property type="molecule type" value="Genomic_DNA"/>
</dbReference>
<sequence>MESNKKLASVYYWKESSTYPTFMSFSSDSSAMLSASSSLLAVFSRSKGGTGSSSSESEFSSTAGISLGEICGGIALFSSKKPDIQDEILRQPDDILFTIPVPRQQLRDPGHQQRKRGTQYSQSVD</sequence>
<dbReference type="AlphaFoldDB" id="A0AAD9Q1R5"/>
<evidence type="ECO:0000256" key="1">
    <source>
        <dbReference type="SAM" id="MobiDB-lite"/>
    </source>
</evidence>
<proteinExistence type="predicted"/>
<keyword evidence="3" id="KW-1185">Reference proteome</keyword>
<accession>A0AAD9Q1R5</accession>
<gene>
    <name evidence="2" type="ORF">P5673_025524</name>
</gene>
<dbReference type="Proteomes" id="UP001249851">
    <property type="component" value="Unassembled WGS sequence"/>
</dbReference>
<reference evidence="2" key="1">
    <citation type="journal article" date="2023" name="G3 (Bethesda)">
        <title>Whole genome assembly and annotation of the endangered Caribbean coral Acropora cervicornis.</title>
        <authorList>
            <person name="Selwyn J.D."/>
            <person name="Vollmer S.V."/>
        </authorList>
    </citation>
    <scope>NUCLEOTIDE SEQUENCE</scope>
    <source>
        <strain evidence="2">K2</strain>
    </source>
</reference>
<name>A0AAD9Q1R5_ACRCE</name>